<keyword evidence="3" id="KW-1185">Reference proteome</keyword>
<protein>
    <recommendedName>
        <fullName evidence="1">DUF5977 domain-containing protein</fullName>
    </recommendedName>
</protein>
<gene>
    <name evidence="2" type="ORF">GO755_39380</name>
</gene>
<reference evidence="2 3" key="1">
    <citation type="submission" date="2019-12" db="EMBL/GenBank/DDBJ databases">
        <title>Spirosoma sp. HMF4905 genome sequencing and assembly.</title>
        <authorList>
            <person name="Kang H."/>
            <person name="Cha I."/>
            <person name="Kim H."/>
            <person name="Joh K."/>
        </authorList>
    </citation>
    <scope>NUCLEOTIDE SEQUENCE [LARGE SCALE GENOMIC DNA]</scope>
    <source>
        <strain evidence="2 3">HMF4905</strain>
    </source>
</reference>
<dbReference type="Proteomes" id="UP000436006">
    <property type="component" value="Unassembled WGS sequence"/>
</dbReference>
<evidence type="ECO:0000259" key="1">
    <source>
        <dbReference type="Pfam" id="PF19404"/>
    </source>
</evidence>
<proteinExistence type="predicted"/>
<name>A0A7K1SQR9_9BACT</name>
<accession>A0A7K1SQR9</accession>
<dbReference type="InterPro" id="IPR046020">
    <property type="entry name" value="DUF5977"/>
</dbReference>
<evidence type="ECO:0000313" key="3">
    <source>
        <dbReference type="Proteomes" id="UP000436006"/>
    </source>
</evidence>
<dbReference type="RefSeq" id="WP_157590939.1">
    <property type="nucleotide sequence ID" value="NZ_WPIN01000031.1"/>
</dbReference>
<evidence type="ECO:0000313" key="2">
    <source>
        <dbReference type="EMBL" id="MVM36141.1"/>
    </source>
</evidence>
<feature type="domain" description="DUF5977" evidence="1">
    <location>
        <begin position="492"/>
        <end position="557"/>
    </location>
</feature>
<sequence>MPTNLFIDPLNTSLAFLPVQFSRNKIEQVMDPANTSLPSRDGLRYFLELLIPNFAGSTTFERLVKMPGSEKPPTNQAGMVVYEGAFFQLDELLDGFLSFTKPAFGAKDMAIISTLTMPYIVKESVENNGVLLAESVKQNASQWLLKAGLNERDFLAWGSSFFTSYMSENRPFLTWQPDGKTIGENQQEYVYFLLNFSPAPASIIRRYRVHYTNGTYETLEYGALSGGQPFQVVSVPVHPAALNLNPAMVDYYEVWLADQDRNRLSQVRTYRVDHSYRSQERWLLFANSLGGWDTMRLLGEGAETLTTERTTAELERPAGAPADYSELRVIHLVGSREITVSTGYFEQAAHHQLKYLDELMLSKEIYLVDSRGHQALEMVTNSLVDKEDNTDLLARNFTFRFSTPQMNHSTMPAAPATPARPMKWQGAGVVQILDSYGKRTGKGRSLKLQRYYADTNTLFKPITEKPNQPGDPDYIESLPLPGVVAGSTPYPSQALTRVTTYKRTTCTGGDIGDVATITIPAGKYGSEISQADADSKAEAEYSLLNTQVYADTYGSCTAAPELYVVAVPAGEWRYRANNGNKFAFEWYQPGDPGTIKIGNTWDLQGQSRAYVYAQYSTDLNFPVRPSDWRFSVYGTPVSSVNLMIYQNGVLRYNQNITMNSDGYQYMGLNDKVTLASMDRLYFKATQL</sequence>
<organism evidence="2 3">
    <name type="scientific">Spirosoma arboris</name>
    <dbReference type="NCBI Taxonomy" id="2682092"/>
    <lineage>
        <taxon>Bacteria</taxon>
        <taxon>Pseudomonadati</taxon>
        <taxon>Bacteroidota</taxon>
        <taxon>Cytophagia</taxon>
        <taxon>Cytophagales</taxon>
        <taxon>Cytophagaceae</taxon>
        <taxon>Spirosoma</taxon>
    </lineage>
</organism>
<dbReference type="EMBL" id="WPIN01000031">
    <property type="protein sequence ID" value="MVM36141.1"/>
    <property type="molecule type" value="Genomic_DNA"/>
</dbReference>
<dbReference type="AlphaFoldDB" id="A0A7K1SQR9"/>
<dbReference type="Pfam" id="PF19404">
    <property type="entry name" value="DUF5977"/>
    <property type="match status" value="1"/>
</dbReference>
<comment type="caution">
    <text evidence="2">The sequence shown here is derived from an EMBL/GenBank/DDBJ whole genome shotgun (WGS) entry which is preliminary data.</text>
</comment>